<feature type="region of interest" description="Disordered" evidence="1">
    <location>
        <begin position="1"/>
        <end position="58"/>
    </location>
</feature>
<organism evidence="2 3">
    <name type="scientific">Naematelia encephala</name>
    <dbReference type="NCBI Taxonomy" id="71784"/>
    <lineage>
        <taxon>Eukaryota</taxon>
        <taxon>Fungi</taxon>
        <taxon>Dikarya</taxon>
        <taxon>Basidiomycota</taxon>
        <taxon>Agaricomycotina</taxon>
        <taxon>Tremellomycetes</taxon>
        <taxon>Tremellales</taxon>
        <taxon>Naemateliaceae</taxon>
        <taxon>Naematelia</taxon>
    </lineage>
</organism>
<evidence type="ECO:0000313" key="2">
    <source>
        <dbReference type="EMBL" id="ORY31615.1"/>
    </source>
</evidence>
<feature type="region of interest" description="Disordered" evidence="1">
    <location>
        <begin position="384"/>
        <end position="417"/>
    </location>
</feature>
<feature type="compositionally biased region" description="Basic and acidic residues" evidence="1">
    <location>
        <begin position="33"/>
        <end position="46"/>
    </location>
</feature>
<reference evidence="2 3" key="1">
    <citation type="submission" date="2016-07" db="EMBL/GenBank/DDBJ databases">
        <title>Pervasive Adenine N6-methylation of Active Genes in Fungi.</title>
        <authorList>
            <consortium name="DOE Joint Genome Institute"/>
            <person name="Mondo S.J."/>
            <person name="Dannebaum R.O."/>
            <person name="Kuo R.C."/>
            <person name="Labutti K."/>
            <person name="Haridas S."/>
            <person name="Kuo A."/>
            <person name="Salamov A."/>
            <person name="Ahrendt S.R."/>
            <person name="Lipzen A."/>
            <person name="Sullivan W."/>
            <person name="Andreopoulos W.B."/>
            <person name="Clum A."/>
            <person name="Lindquist E."/>
            <person name="Daum C."/>
            <person name="Ramamoorthy G.K."/>
            <person name="Gryganskyi A."/>
            <person name="Culley D."/>
            <person name="Magnuson J.K."/>
            <person name="James T.Y."/>
            <person name="O'Malley M.A."/>
            <person name="Stajich J.E."/>
            <person name="Spatafora J.W."/>
            <person name="Visel A."/>
            <person name="Grigoriev I.V."/>
        </authorList>
    </citation>
    <scope>NUCLEOTIDE SEQUENCE [LARGE SCALE GENOMIC DNA]</scope>
    <source>
        <strain evidence="2 3">68-887.2</strain>
    </source>
</reference>
<dbReference type="InParanoid" id="A0A1Y2BC00"/>
<feature type="compositionally biased region" description="Polar residues" evidence="1">
    <location>
        <begin position="302"/>
        <end position="318"/>
    </location>
</feature>
<gene>
    <name evidence="2" type="ORF">BCR39DRAFT_525918</name>
</gene>
<proteinExistence type="predicted"/>
<comment type="caution">
    <text evidence="2">The sequence shown here is derived from an EMBL/GenBank/DDBJ whole genome shotgun (WGS) entry which is preliminary data.</text>
</comment>
<dbReference type="InterPro" id="IPR036867">
    <property type="entry name" value="R3H_dom_sf"/>
</dbReference>
<protein>
    <recommendedName>
        <fullName evidence="4">R3H-associated N-terminal domain-containing protein</fullName>
    </recommendedName>
</protein>
<dbReference type="EMBL" id="MCFC01000014">
    <property type="protein sequence ID" value="ORY31615.1"/>
    <property type="molecule type" value="Genomic_DNA"/>
</dbReference>
<sequence length="461" mass="51025">MSADTGPVPLRLPAILQNPTNPSIRQVEAHNAQQREKAIARRDRASQGDGSRVRGPGKRVIRRRENATFTSNPHVVAPTRADYMPSVPLQSRPLHASFPPSALPRSIPIPPVDIPQPDPSSISSKSGTFSTSLKGTRALLRKRGRRAEYLVALVEGQIQNWKNGQGWLDSLHSTENWKILDSTLVENEEILKGESDESVGEGSTSTRRMPALHQIQTRLPPLPTGSRAAVLELSRSPAHLTWAVADSFDRLVVHLVARYYELVSWSDDHITTDSHKVRLTHMVVPSLSSRLNPVPSHALLTPETSDLSGQSSSETPIHTESEYSDDDETETEQGSVVGYSLESESEIEPQRRAESESSPTPIPELIHRLDEIHLIPLERTISNGSSMYASESDPEGSEYGAMGDSLTLPSRTENDGGWTSVVYSEQRLPPPRTVMREQHLRVQNVKRGTDKPSFFEYLYGA</sequence>
<keyword evidence="3" id="KW-1185">Reference proteome</keyword>
<dbReference type="Proteomes" id="UP000193986">
    <property type="component" value="Unassembled WGS sequence"/>
</dbReference>
<name>A0A1Y2BC00_9TREE</name>
<dbReference type="AlphaFoldDB" id="A0A1Y2BC00"/>
<evidence type="ECO:0000256" key="1">
    <source>
        <dbReference type="SAM" id="MobiDB-lite"/>
    </source>
</evidence>
<evidence type="ECO:0008006" key="4">
    <source>
        <dbReference type="Google" id="ProtNLM"/>
    </source>
</evidence>
<accession>A0A1Y2BC00</accession>
<dbReference type="GO" id="GO:0003676">
    <property type="term" value="F:nucleic acid binding"/>
    <property type="evidence" value="ECO:0007669"/>
    <property type="project" value="InterPro"/>
</dbReference>
<dbReference type="STRING" id="71784.A0A1Y2BC00"/>
<feature type="compositionally biased region" description="Acidic residues" evidence="1">
    <location>
        <begin position="322"/>
        <end position="331"/>
    </location>
</feature>
<feature type="region of interest" description="Disordered" evidence="1">
    <location>
        <begin position="291"/>
        <end position="362"/>
    </location>
</feature>
<dbReference type="OrthoDB" id="10256743at2759"/>
<dbReference type="SUPFAM" id="SSF82708">
    <property type="entry name" value="R3H domain"/>
    <property type="match status" value="1"/>
</dbReference>
<evidence type="ECO:0000313" key="3">
    <source>
        <dbReference type="Proteomes" id="UP000193986"/>
    </source>
</evidence>